<gene>
    <name evidence="16" type="ORF">CPELLU_LOCUS784</name>
</gene>
<dbReference type="PANTHER" id="PTHR10744">
    <property type="entry name" value="40S RIBOSOMAL PROTEIN S11 FAMILY MEMBER"/>
    <property type="match status" value="1"/>
</dbReference>
<evidence type="ECO:0000313" key="17">
    <source>
        <dbReference type="Proteomes" id="UP000789759"/>
    </source>
</evidence>
<dbReference type="PRINTS" id="PR00973">
    <property type="entry name" value="RIBOSOMALS17"/>
</dbReference>
<dbReference type="OrthoDB" id="10254436at2759"/>
<keyword evidence="10" id="KW-0564">Palmitate</keyword>
<evidence type="ECO:0000256" key="8">
    <source>
        <dbReference type="ARBA" id="ARBA00022980"/>
    </source>
</evidence>
<evidence type="ECO:0000256" key="12">
    <source>
        <dbReference type="ARBA" id="ARBA00023288"/>
    </source>
</evidence>
<dbReference type="InterPro" id="IPR012340">
    <property type="entry name" value="NA-bd_OB-fold"/>
</dbReference>
<proteinExistence type="inferred from homology"/>
<dbReference type="InterPro" id="IPR000266">
    <property type="entry name" value="Ribosomal_uS17"/>
</dbReference>
<dbReference type="AlphaFoldDB" id="A0A9N8VXM8"/>
<keyword evidence="17" id="KW-1185">Reference proteome</keyword>
<evidence type="ECO:0000256" key="13">
    <source>
        <dbReference type="ARBA" id="ARBA00035164"/>
    </source>
</evidence>
<dbReference type="SUPFAM" id="SSF50249">
    <property type="entry name" value="Nucleic acid-binding proteins"/>
    <property type="match status" value="1"/>
</dbReference>
<comment type="caution">
    <text evidence="16">The sequence shown here is derived from an EMBL/GenBank/DDBJ whole genome shotgun (WGS) entry which is preliminary data.</text>
</comment>
<comment type="subcellular location">
    <subcellularLocation>
        <location evidence="1">Cytoplasm</location>
    </subcellularLocation>
</comment>
<comment type="similarity">
    <text evidence="2">Belongs to the universal ribosomal protein uS17 family.</text>
</comment>
<dbReference type="GO" id="GO:0022627">
    <property type="term" value="C:cytosolic small ribosomal subunit"/>
    <property type="evidence" value="ECO:0007669"/>
    <property type="project" value="TreeGrafter"/>
</dbReference>
<evidence type="ECO:0000256" key="11">
    <source>
        <dbReference type="ARBA" id="ARBA00023274"/>
    </source>
</evidence>
<evidence type="ECO:0000313" key="16">
    <source>
        <dbReference type="EMBL" id="CAG8464602.1"/>
    </source>
</evidence>
<dbReference type="Proteomes" id="UP000789759">
    <property type="component" value="Unassembled WGS sequence"/>
</dbReference>
<reference evidence="16" key="1">
    <citation type="submission" date="2021-06" db="EMBL/GenBank/DDBJ databases">
        <authorList>
            <person name="Kallberg Y."/>
            <person name="Tangrot J."/>
            <person name="Rosling A."/>
        </authorList>
    </citation>
    <scope>NUCLEOTIDE SEQUENCE</scope>
    <source>
        <strain evidence="16">FL966</strain>
    </source>
</reference>
<keyword evidence="5" id="KW-0597">Phosphoprotein</keyword>
<keyword evidence="3" id="KW-0488">Methylation</keyword>
<evidence type="ECO:0000256" key="6">
    <source>
        <dbReference type="ARBA" id="ARBA00022884"/>
    </source>
</evidence>
<evidence type="ECO:0000256" key="5">
    <source>
        <dbReference type="ARBA" id="ARBA00022553"/>
    </source>
</evidence>
<evidence type="ECO:0000256" key="4">
    <source>
        <dbReference type="ARBA" id="ARBA00022490"/>
    </source>
</evidence>
<sequence length="131" mass="14902">MSEQIEKAFQKQVGLGFKTPKEAIEGHYIDKKCPWTGMVSIRGRILTGVVVSVKMKRTIIVRREYLHYITKYNRYEKRHKNLAAHLSPAFVGVSPGDTVTPMNTTSPLSKTVRFNVLKVLKKVQKGPKQFA</sequence>
<evidence type="ECO:0000256" key="10">
    <source>
        <dbReference type="ARBA" id="ARBA00023139"/>
    </source>
</evidence>
<dbReference type="GO" id="GO:0003723">
    <property type="term" value="F:RNA binding"/>
    <property type="evidence" value="ECO:0007669"/>
    <property type="project" value="UniProtKB-KW"/>
</dbReference>
<dbReference type="PANTHER" id="PTHR10744:SF9">
    <property type="entry name" value="40S RIBOSOMAL PROTEIN S11-RELATED"/>
    <property type="match status" value="1"/>
</dbReference>
<dbReference type="GO" id="GO:0003735">
    <property type="term" value="F:structural constituent of ribosome"/>
    <property type="evidence" value="ECO:0007669"/>
    <property type="project" value="InterPro"/>
</dbReference>
<protein>
    <recommendedName>
        <fullName evidence="13">Small ribosomal subunit protein uS17</fullName>
    </recommendedName>
    <alternativeName>
        <fullName evidence="14">40S ribosomal protein S11</fullName>
    </alternativeName>
</protein>
<feature type="non-terminal residue" evidence="16">
    <location>
        <position position="131"/>
    </location>
</feature>
<feature type="domain" description="Small ribosomal subunit protein uS17 N-terminal" evidence="15">
    <location>
        <begin position="7"/>
        <end position="46"/>
    </location>
</feature>
<dbReference type="Gene3D" id="2.40.50.1000">
    <property type="match status" value="1"/>
</dbReference>
<keyword evidence="9" id="KW-0007">Acetylation</keyword>
<evidence type="ECO:0000256" key="1">
    <source>
        <dbReference type="ARBA" id="ARBA00004496"/>
    </source>
</evidence>
<evidence type="ECO:0000256" key="3">
    <source>
        <dbReference type="ARBA" id="ARBA00022481"/>
    </source>
</evidence>
<keyword evidence="4" id="KW-0963">Cytoplasm</keyword>
<evidence type="ECO:0000256" key="14">
    <source>
        <dbReference type="ARBA" id="ARBA00035471"/>
    </source>
</evidence>
<dbReference type="FunFam" id="2.40.50.1000:FF:000008">
    <property type="entry name" value="40S ribosomal protein S11"/>
    <property type="match status" value="1"/>
</dbReference>
<dbReference type="Pfam" id="PF00366">
    <property type="entry name" value="Ribosomal_S17"/>
    <property type="match status" value="1"/>
</dbReference>
<evidence type="ECO:0000256" key="9">
    <source>
        <dbReference type="ARBA" id="ARBA00022990"/>
    </source>
</evidence>
<evidence type="ECO:0000256" key="7">
    <source>
        <dbReference type="ARBA" id="ARBA00022934"/>
    </source>
</evidence>
<name>A0A9N8VXM8_9GLOM</name>
<keyword evidence="8" id="KW-0689">Ribosomal protein</keyword>
<keyword evidence="6" id="KW-0694">RNA-binding</keyword>
<dbReference type="InterPro" id="IPR032440">
    <property type="entry name" value="Ribosomal_uS17_N"/>
</dbReference>
<dbReference type="Pfam" id="PF16205">
    <property type="entry name" value="Ribosomal_S17_N"/>
    <property type="match status" value="1"/>
</dbReference>
<accession>A0A9N8VXM8</accession>
<keyword evidence="12" id="KW-0449">Lipoprotein</keyword>
<keyword evidence="11" id="KW-0687">Ribonucleoprotein</keyword>
<keyword evidence="7" id="KW-0164">Citrullination</keyword>
<dbReference type="EMBL" id="CAJVQA010000248">
    <property type="protein sequence ID" value="CAG8464602.1"/>
    <property type="molecule type" value="Genomic_DNA"/>
</dbReference>
<evidence type="ECO:0000256" key="2">
    <source>
        <dbReference type="ARBA" id="ARBA00010254"/>
    </source>
</evidence>
<dbReference type="GO" id="GO:0006412">
    <property type="term" value="P:translation"/>
    <property type="evidence" value="ECO:0007669"/>
    <property type="project" value="InterPro"/>
</dbReference>
<organism evidence="16 17">
    <name type="scientific">Cetraspora pellucida</name>
    <dbReference type="NCBI Taxonomy" id="1433469"/>
    <lineage>
        <taxon>Eukaryota</taxon>
        <taxon>Fungi</taxon>
        <taxon>Fungi incertae sedis</taxon>
        <taxon>Mucoromycota</taxon>
        <taxon>Glomeromycotina</taxon>
        <taxon>Glomeromycetes</taxon>
        <taxon>Diversisporales</taxon>
        <taxon>Gigasporaceae</taxon>
        <taxon>Cetraspora</taxon>
    </lineage>
</organism>
<dbReference type="CDD" id="cd00364">
    <property type="entry name" value="Ribosomal_uS17"/>
    <property type="match status" value="1"/>
</dbReference>
<evidence type="ECO:0000259" key="15">
    <source>
        <dbReference type="Pfam" id="PF16205"/>
    </source>
</evidence>